<keyword evidence="1" id="KW-0812">Transmembrane</keyword>
<comment type="caution">
    <text evidence="3">The sequence shown here is derived from an EMBL/GenBank/DDBJ whole genome shotgun (WGS) entry which is preliminary data.</text>
</comment>
<name>A0AAJ0GPV4_9PEZI</name>
<organism evidence="3 4">
    <name type="scientific">Chaetomium strumarium</name>
    <dbReference type="NCBI Taxonomy" id="1170767"/>
    <lineage>
        <taxon>Eukaryota</taxon>
        <taxon>Fungi</taxon>
        <taxon>Dikarya</taxon>
        <taxon>Ascomycota</taxon>
        <taxon>Pezizomycotina</taxon>
        <taxon>Sordariomycetes</taxon>
        <taxon>Sordariomycetidae</taxon>
        <taxon>Sordariales</taxon>
        <taxon>Chaetomiaceae</taxon>
        <taxon>Chaetomium</taxon>
    </lineage>
</organism>
<protein>
    <submittedName>
        <fullName evidence="3">Uncharacterized protein</fullName>
    </submittedName>
</protein>
<gene>
    <name evidence="3" type="ORF">B0T15DRAFT_535022</name>
</gene>
<evidence type="ECO:0000256" key="2">
    <source>
        <dbReference type="SAM" id="SignalP"/>
    </source>
</evidence>
<keyword evidence="1" id="KW-0472">Membrane</keyword>
<dbReference type="GeneID" id="87888303"/>
<reference evidence="3" key="1">
    <citation type="journal article" date="2023" name="Mol. Phylogenet. Evol.">
        <title>Genome-scale phylogeny and comparative genomics of the fungal order Sordariales.</title>
        <authorList>
            <person name="Hensen N."/>
            <person name="Bonometti L."/>
            <person name="Westerberg I."/>
            <person name="Brannstrom I.O."/>
            <person name="Guillou S."/>
            <person name="Cros-Aarteil S."/>
            <person name="Calhoun S."/>
            <person name="Haridas S."/>
            <person name="Kuo A."/>
            <person name="Mondo S."/>
            <person name="Pangilinan J."/>
            <person name="Riley R."/>
            <person name="LaButti K."/>
            <person name="Andreopoulos B."/>
            <person name="Lipzen A."/>
            <person name="Chen C."/>
            <person name="Yan M."/>
            <person name="Daum C."/>
            <person name="Ng V."/>
            <person name="Clum A."/>
            <person name="Steindorff A."/>
            <person name="Ohm R.A."/>
            <person name="Martin F."/>
            <person name="Silar P."/>
            <person name="Natvig D.O."/>
            <person name="Lalanne C."/>
            <person name="Gautier V."/>
            <person name="Ament-Velasquez S.L."/>
            <person name="Kruys A."/>
            <person name="Hutchinson M.I."/>
            <person name="Powell A.J."/>
            <person name="Barry K."/>
            <person name="Miller A.N."/>
            <person name="Grigoriev I.V."/>
            <person name="Debuchy R."/>
            <person name="Gladieux P."/>
            <person name="Hiltunen Thoren M."/>
            <person name="Johannesson H."/>
        </authorList>
    </citation>
    <scope>NUCLEOTIDE SEQUENCE</scope>
    <source>
        <strain evidence="3">CBS 333.67</strain>
    </source>
</reference>
<evidence type="ECO:0000313" key="3">
    <source>
        <dbReference type="EMBL" id="KAK3303927.1"/>
    </source>
</evidence>
<dbReference type="AlphaFoldDB" id="A0AAJ0GPV4"/>
<feature type="signal peptide" evidence="2">
    <location>
        <begin position="1"/>
        <end position="25"/>
    </location>
</feature>
<reference evidence="3" key="2">
    <citation type="submission" date="2023-06" db="EMBL/GenBank/DDBJ databases">
        <authorList>
            <consortium name="Lawrence Berkeley National Laboratory"/>
            <person name="Mondo S.J."/>
            <person name="Hensen N."/>
            <person name="Bonometti L."/>
            <person name="Westerberg I."/>
            <person name="Brannstrom I.O."/>
            <person name="Guillou S."/>
            <person name="Cros-Aarteil S."/>
            <person name="Calhoun S."/>
            <person name="Haridas S."/>
            <person name="Kuo A."/>
            <person name="Pangilinan J."/>
            <person name="Riley R."/>
            <person name="Labutti K."/>
            <person name="Andreopoulos B."/>
            <person name="Lipzen A."/>
            <person name="Chen C."/>
            <person name="Yanf M."/>
            <person name="Daum C."/>
            <person name="Ng V."/>
            <person name="Clum A."/>
            <person name="Steindorff A."/>
            <person name="Ohm R."/>
            <person name="Martin F."/>
            <person name="Silar P."/>
            <person name="Natvig D."/>
            <person name="Lalanne C."/>
            <person name="Gautier V."/>
            <person name="Ament-Velasquez S.L."/>
            <person name="Kruys A."/>
            <person name="Hutchinson M.I."/>
            <person name="Powell A.J."/>
            <person name="Barry K."/>
            <person name="Miller A.N."/>
            <person name="Grigoriev I.V."/>
            <person name="Debuchy R."/>
            <person name="Gladieux P."/>
            <person name="Thoren M.H."/>
            <person name="Johannesson H."/>
        </authorList>
    </citation>
    <scope>NUCLEOTIDE SEQUENCE</scope>
    <source>
        <strain evidence="3">CBS 333.67</strain>
    </source>
</reference>
<keyword evidence="1" id="KW-1133">Transmembrane helix</keyword>
<keyword evidence="2" id="KW-0732">Signal</keyword>
<dbReference type="RefSeq" id="XP_062719707.1">
    <property type="nucleotide sequence ID" value="XM_062869474.1"/>
</dbReference>
<dbReference type="Proteomes" id="UP001273166">
    <property type="component" value="Unassembled WGS sequence"/>
</dbReference>
<feature type="transmembrane region" description="Helical" evidence="1">
    <location>
        <begin position="35"/>
        <end position="54"/>
    </location>
</feature>
<feature type="chain" id="PRO_5042478664" evidence="2">
    <location>
        <begin position="26"/>
        <end position="81"/>
    </location>
</feature>
<sequence>MSWGGFRVIVGSGFLLHLWPQLVKGRYCCPRSPGVVQIWIPLTFWLTFWVNFWWTTFGSTLRLTFWLTLWMTFWLDPWLRF</sequence>
<evidence type="ECO:0000313" key="4">
    <source>
        <dbReference type="Proteomes" id="UP001273166"/>
    </source>
</evidence>
<dbReference type="EMBL" id="JAUDZG010000005">
    <property type="protein sequence ID" value="KAK3303927.1"/>
    <property type="molecule type" value="Genomic_DNA"/>
</dbReference>
<keyword evidence="4" id="KW-1185">Reference proteome</keyword>
<proteinExistence type="predicted"/>
<evidence type="ECO:0000256" key="1">
    <source>
        <dbReference type="SAM" id="Phobius"/>
    </source>
</evidence>
<accession>A0AAJ0GPV4</accession>